<evidence type="ECO:0000259" key="2">
    <source>
        <dbReference type="Pfam" id="PF22725"/>
    </source>
</evidence>
<dbReference type="Proteomes" id="UP001589608">
    <property type="component" value="Unassembled WGS sequence"/>
</dbReference>
<dbReference type="SUPFAM" id="SSF51735">
    <property type="entry name" value="NAD(P)-binding Rossmann-fold domains"/>
    <property type="match status" value="1"/>
</dbReference>
<dbReference type="InterPro" id="IPR000683">
    <property type="entry name" value="Gfo/Idh/MocA-like_OxRdtase_N"/>
</dbReference>
<accession>A0ABV5M1R1</accession>
<dbReference type="InterPro" id="IPR052515">
    <property type="entry name" value="Gfo/Idh/MocA_Oxidoreductase"/>
</dbReference>
<comment type="caution">
    <text evidence="3">The sequence shown here is derived from an EMBL/GenBank/DDBJ whole genome shotgun (WGS) entry which is preliminary data.</text>
</comment>
<evidence type="ECO:0000259" key="1">
    <source>
        <dbReference type="Pfam" id="PF01408"/>
    </source>
</evidence>
<dbReference type="PANTHER" id="PTHR43249">
    <property type="entry name" value="UDP-N-ACETYL-2-AMINO-2-DEOXY-D-GLUCURONATE OXIDASE"/>
    <property type="match status" value="1"/>
</dbReference>
<dbReference type="Gene3D" id="3.40.50.720">
    <property type="entry name" value="NAD(P)-binding Rossmann-like Domain"/>
    <property type="match status" value="1"/>
</dbReference>
<dbReference type="InterPro" id="IPR036291">
    <property type="entry name" value="NAD(P)-bd_dom_sf"/>
</dbReference>
<feature type="domain" description="Gfo/Idh/MocA-like oxidoreductase N-terminal" evidence="1">
    <location>
        <begin position="5"/>
        <end position="118"/>
    </location>
</feature>
<dbReference type="SUPFAM" id="SSF55347">
    <property type="entry name" value="Glyceraldehyde-3-phosphate dehydrogenase-like, C-terminal domain"/>
    <property type="match status" value="1"/>
</dbReference>
<dbReference type="EMBL" id="JBHMCA010000018">
    <property type="protein sequence ID" value="MFB9442769.1"/>
    <property type="molecule type" value="Genomic_DNA"/>
</dbReference>
<dbReference type="Pfam" id="PF22725">
    <property type="entry name" value="GFO_IDH_MocA_C3"/>
    <property type="match status" value="1"/>
</dbReference>
<proteinExistence type="predicted"/>
<name>A0ABV5M1R1_9ACTN</name>
<organism evidence="3 4">
    <name type="scientific">Dactylosporangium vinaceum</name>
    <dbReference type="NCBI Taxonomy" id="53362"/>
    <lineage>
        <taxon>Bacteria</taxon>
        <taxon>Bacillati</taxon>
        <taxon>Actinomycetota</taxon>
        <taxon>Actinomycetes</taxon>
        <taxon>Micromonosporales</taxon>
        <taxon>Micromonosporaceae</taxon>
        <taxon>Dactylosporangium</taxon>
    </lineage>
</organism>
<evidence type="ECO:0000313" key="3">
    <source>
        <dbReference type="EMBL" id="MFB9442769.1"/>
    </source>
</evidence>
<dbReference type="Gene3D" id="3.30.360.10">
    <property type="entry name" value="Dihydrodipicolinate Reductase, domain 2"/>
    <property type="match status" value="1"/>
</dbReference>
<dbReference type="InterPro" id="IPR055170">
    <property type="entry name" value="GFO_IDH_MocA-like_dom"/>
</dbReference>
<sequence length="374" mass="39407">MTVIDVAIVGSGIIGAHHAKAIARHPGLRVTALVDARIEAAEALAATLDPRPSVHLTLAEALSAQAINLVSICTPSGLHIAAAEETLAAGAHLLIEKPLDTDLAKARAFAKVAEEAATRGLVTSVVSQHRFDPATVAVGRAVREHRLGRVTSAVVSMPWWRDQAYYDSAGWRGTWEFDGGGALANQGIHLVDQMLALLGRPAEVYAQTALLSHERIEVEDVAAATIRFESGALAVLHATTGARPGLPVRLALYGTEGSAVLQDDQLEYFHTTTDPQLRAADLVPPQDVYGAAKDPDGWVTGHLRQYQDLVDAIGSGRAPGVQVRHGLEALALVRSVYVSAGLGRAVSFSEVLDGAFDDVQPPPVTPNSSQGANQ</sequence>
<protein>
    <submittedName>
        <fullName evidence="3">Gfo/Idh/MocA family protein</fullName>
    </submittedName>
</protein>
<dbReference type="Pfam" id="PF01408">
    <property type="entry name" value="GFO_IDH_MocA"/>
    <property type="match status" value="1"/>
</dbReference>
<evidence type="ECO:0000313" key="4">
    <source>
        <dbReference type="Proteomes" id="UP001589608"/>
    </source>
</evidence>
<dbReference type="RefSeq" id="WP_223103080.1">
    <property type="nucleotide sequence ID" value="NZ_CP061913.1"/>
</dbReference>
<gene>
    <name evidence="3" type="ORF">ACFFTR_06690</name>
</gene>
<feature type="domain" description="GFO/IDH/MocA-like oxidoreductase" evidence="2">
    <location>
        <begin position="138"/>
        <end position="259"/>
    </location>
</feature>
<keyword evidence="4" id="KW-1185">Reference proteome</keyword>
<dbReference type="PANTHER" id="PTHR43249:SF1">
    <property type="entry name" value="D-GLUCOSIDE 3-DEHYDROGENASE"/>
    <property type="match status" value="1"/>
</dbReference>
<reference evidence="3 4" key="1">
    <citation type="submission" date="2024-09" db="EMBL/GenBank/DDBJ databases">
        <authorList>
            <person name="Sun Q."/>
            <person name="Mori K."/>
        </authorList>
    </citation>
    <scope>NUCLEOTIDE SEQUENCE [LARGE SCALE GENOMIC DNA]</scope>
    <source>
        <strain evidence="3 4">JCM 3307</strain>
    </source>
</reference>